<dbReference type="PANTHER" id="PTHR33463">
    <property type="entry name" value="NB-ARC DOMAIN-CONTAINING PROTEIN-RELATED"/>
    <property type="match status" value="1"/>
</dbReference>
<dbReference type="eggNOG" id="KOG4658">
    <property type="taxonomic scope" value="Eukaryota"/>
</dbReference>
<evidence type="ECO:0000256" key="6">
    <source>
        <dbReference type="SAM" id="Coils"/>
    </source>
</evidence>
<dbReference type="InterPro" id="IPR027417">
    <property type="entry name" value="P-loop_NTPase"/>
</dbReference>
<dbReference type="GO" id="GO:0005524">
    <property type="term" value="F:ATP binding"/>
    <property type="evidence" value="ECO:0007669"/>
    <property type="project" value="UniProtKB-KW"/>
</dbReference>
<keyword evidence="9" id="KW-1185">Reference proteome</keyword>
<protein>
    <recommendedName>
        <fullName evidence="7">NB-ARC domain-containing protein</fullName>
    </recommendedName>
</protein>
<evidence type="ECO:0000256" key="3">
    <source>
        <dbReference type="ARBA" id="ARBA00022737"/>
    </source>
</evidence>
<dbReference type="GO" id="GO:0002758">
    <property type="term" value="P:innate immune response-activating signaling pathway"/>
    <property type="evidence" value="ECO:0007669"/>
    <property type="project" value="UniProtKB-ARBA"/>
</dbReference>
<dbReference type="FunFam" id="1.10.8.430:FF:000003">
    <property type="entry name" value="Probable disease resistance protein At5g66910"/>
    <property type="match status" value="2"/>
</dbReference>
<dbReference type="InterPro" id="IPR032675">
    <property type="entry name" value="LRR_dom_sf"/>
</dbReference>
<organism evidence="8">
    <name type="scientific">Oryza punctata</name>
    <name type="common">Red rice</name>
    <dbReference type="NCBI Taxonomy" id="4537"/>
    <lineage>
        <taxon>Eukaryota</taxon>
        <taxon>Viridiplantae</taxon>
        <taxon>Streptophyta</taxon>
        <taxon>Embryophyta</taxon>
        <taxon>Tracheophyta</taxon>
        <taxon>Spermatophyta</taxon>
        <taxon>Magnoliopsida</taxon>
        <taxon>Liliopsida</taxon>
        <taxon>Poales</taxon>
        <taxon>Poaceae</taxon>
        <taxon>BOP clade</taxon>
        <taxon>Oryzoideae</taxon>
        <taxon>Oryzeae</taxon>
        <taxon>Oryzinae</taxon>
        <taxon>Oryza</taxon>
    </lineage>
</organism>
<dbReference type="Pfam" id="PF00931">
    <property type="entry name" value="NB-ARC"/>
    <property type="match status" value="2"/>
</dbReference>
<feature type="domain" description="NB-ARC" evidence="7">
    <location>
        <begin position="173"/>
        <end position="327"/>
    </location>
</feature>
<evidence type="ECO:0000313" key="8">
    <source>
        <dbReference type="EnsemblPlants" id="OPUNC03G10530.1"/>
    </source>
</evidence>
<dbReference type="SUPFAM" id="SSF52540">
    <property type="entry name" value="P-loop containing nucleoside triphosphate hydrolases"/>
    <property type="match status" value="2"/>
</dbReference>
<name>A0A0E0KBE7_ORYPU</name>
<dbReference type="Pfam" id="PF00560">
    <property type="entry name" value="LRR_1"/>
    <property type="match status" value="2"/>
</dbReference>
<reference evidence="8" key="2">
    <citation type="submission" date="2018-05" db="EMBL/GenBank/DDBJ databases">
        <title>OpunRS2 (Oryza punctata Reference Sequence Version 2).</title>
        <authorList>
            <person name="Zhang J."/>
            <person name="Kudrna D."/>
            <person name="Lee S."/>
            <person name="Talag J."/>
            <person name="Welchert J."/>
            <person name="Wing R.A."/>
        </authorList>
    </citation>
    <scope>NUCLEOTIDE SEQUENCE [LARGE SCALE GENOMIC DNA]</scope>
</reference>
<keyword evidence="6" id="KW-0175">Coiled coil</keyword>
<dbReference type="InterPro" id="IPR036388">
    <property type="entry name" value="WH-like_DNA-bd_sf"/>
</dbReference>
<dbReference type="PRINTS" id="PR00364">
    <property type="entry name" value="DISEASERSIST"/>
</dbReference>
<keyword evidence="3" id="KW-0677">Repeat</keyword>
<dbReference type="InterPro" id="IPR003591">
    <property type="entry name" value="Leu-rich_rpt_typical-subtyp"/>
</dbReference>
<dbReference type="Gramene" id="OPUNC03G10530.1">
    <property type="protein sequence ID" value="OPUNC03G10530.1"/>
    <property type="gene ID" value="OPUNC03G10530"/>
</dbReference>
<dbReference type="GO" id="GO:0009626">
    <property type="term" value="P:plant-type hypersensitive response"/>
    <property type="evidence" value="ECO:0007669"/>
    <property type="project" value="UniProtKB-ARBA"/>
</dbReference>
<dbReference type="HOGENOM" id="CLU_240513_0_0_1"/>
<dbReference type="Gene3D" id="3.40.50.300">
    <property type="entry name" value="P-loop containing nucleotide triphosphate hydrolases"/>
    <property type="match status" value="2"/>
</dbReference>
<keyword evidence="2" id="KW-0433">Leucine-rich repeat</keyword>
<dbReference type="OMA" id="DTHARLH"/>
<dbReference type="Gene3D" id="3.80.10.10">
    <property type="entry name" value="Ribonuclease Inhibitor"/>
    <property type="match status" value="2"/>
</dbReference>
<dbReference type="SMART" id="SM00369">
    <property type="entry name" value="LRR_TYP"/>
    <property type="match status" value="4"/>
</dbReference>
<accession>A0A0E0KBE7</accession>
<dbReference type="InterPro" id="IPR002182">
    <property type="entry name" value="NB-ARC"/>
</dbReference>
<dbReference type="PROSITE" id="PS51450">
    <property type="entry name" value="LRR"/>
    <property type="match status" value="2"/>
</dbReference>
<keyword evidence="5" id="KW-0547">Nucleotide-binding</keyword>
<keyword evidence="5" id="KW-0067">ATP-binding</keyword>
<proteinExistence type="inferred from homology"/>
<evidence type="ECO:0000313" key="9">
    <source>
        <dbReference type="Proteomes" id="UP000026962"/>
    </source>
</evidence>
<dbReference type="EnsemblPlants" id="OPUNC03G10530.1">
    <property type="protein sequence ID" value="OPUNC03G10530.1"/>
    <property type="gene ID" value="OPUNC03G10530"/>
</dbReference>
<sequence>MEMQLAAVLASLALGGALLVLVFGKWWQPLADADRRVKELADAVEALLQLRSELLKEEPAPPESDQLARAWLRRVQEAQDEVASLKARHDGGQLYVLRLVQYFVSTAPVAGLAEKQLKAVRALREQGEALLEAAHATPQAPPPLLRQPEELELPPGTSLTRPYLNEALRFLGDCDAALGVWGAGGVGKTTVLTHVRDACGLVAPFDHVLLVAASRDCTVAKLQREVVGVLGLRDAPTEQAQAAGILSFLRDKSFLLLLDGVWERLDLERVGIPQPFGVVAGRVRKVVVASRNEVVCADMGCRKKIKMECLSEEDAWSLFEANAGEETIHRHPQIPALARQVAAECNGLPLSLVTVGRVMSSKRTPEEWGDALDALRKTKLTNAPGPDKSAHPLVKFCYDNLDSDMARECFLACALWPEDHNISKDELVQCWTGLGLLPELADVDEVHRLAYSVISVLEASRLVERGDNHRYNMFPSDTHARLHDVVRDAALRFAPGKWLVRAGAGLREPPREEALWRDARRVSLMHNGIEDAPAKTGGALADAQPETLMLQCNHALPKRMIQAIQHFTRLTYLDMEETGIVDAFPMEICCLVNLEYLNLSKNRILSLPMELSNLSQLKYLYLRDNYYIQITIPAGLISRLGKLQVLELFTASIVSVADDYIAPVIDDLESSGARLAVLGLWLDSTRDVARLARLAPGVRARSLHLRKLQDGARSLPLLSAQHAAEFGGVQESIREMTIYSSDVEEIVADACASRLEVIKFGFLTKLRSVEWSHGAASNLREVAIGACHAVAHLTWVQHLPHLESLNLSGCNGMTTLLGGAADGGSAAGELVTFPRLRLLALLGLPKLEAIRGDGGECAFPELRRVQTRGCPRLRRIPMRPAASRQCKVRVECDKHWWGALQWASDDVKSYFAPLKAVRALREQGEALLEAAHATPQAPPPLLRQPEELELPPGTSLTRPYLNEALRFLGDCDAALGVWGAGGVGKTTVLTHVRDACGLVAPFDHVLLVAASRDCTVAKLQREVVGVLGLRDAPTEQAQAAGILSFLRDKSFLLLLDGVWERLDLERVGIPQPFGVVAGRVRKVVVASRNEVVCADMGCRKKIKMECLSEEDAWSLFEANAGEETIHRHPQIPALARQVAAECNGLPLSLVTVGRVMSSKRTPEEWGDALDALRKTKLTNAPGPDKSAHPLVKFCYDNLDSDMARECFLACALWPEDHNISKDELVQCWTGLGLLPELADVDEVHRLAYSVISVLEASRLVERGDNHRYNMFPSDTHARLHDVVRDAALRFAPGKWLVRAGAGLREPPREEALWRDARRVSLMHNGIEDAPAKTGGALADAQPETLMLQCNHALPKRMIQAIQHFTRLTYLDMEETGIVDAFPMEICCLVNLEYLNLSKNRILSLPMELSNLSQLKYLYLRDNYYIQITIPAGLISRLGKLQVLELFTASIVSVADDYIAPVIDDLESSGARLAVLGLWLDSTRDVARLARLAPGVRARSLHLRKLQDGARSLPLLSAQHAAEFGGVQESIREMTIYSSDVEEIVADACASRLEVIKFGFLTKLRSVEWSHGAASNLREVAIGACHAVAHLTWVQHLPHLESLNLSGCNGMTTLLGGAADGGSAAGELVTFPRLRLLALLGLPKLEAIRGDGGECAFPELRRVQTRGCPRLRRIPMRPAASRQCKVRVECDKHWWGALQWASDDVKSYFAPVLI</sequence>
<comment type="similarity">
    <text evidence="1">Belongs to the disease resistance NB-LRR family.</text>
</comment>
<reference evidence="8" key="1">
    <citation type="submission" date="2015-04" db="UniProtKB">
        <authorList>
            <consortium name="EnsemblPlants"/>
        </authorList>
    </citation>
    <scope>IDENTIFICATION</scope>
</reference>
<evidence type="ECO:0000256" key="4">
    <source>
        <dbReference type="ARBA" id="ARBA00022821"/>
    </source>
</evidence>
<dbReference type="InterPro" id="IPR042197">
    <property type="entry name" value="Apaf_helical"/>
</dbReference>
<dbReference type="InterPro" id="IPR050905">
    <property type="entry name" value="Plant_NBS-LRR"/>
</dbReference>
<feature type="coiled-coil region" evidence="6">
    <location>
        <begin position="30"/>
        <end position="88"/>
    </location>
</feature>
<evidence type="ECO:0000256" key="1">
    <source>
        <dbReference type="ARBA" id="ARBA00008894"/>
    </source>
</evidence>
<dbReference type="SUPFAM" id="SSF52058">
    <property type="entry name" value="L domain-like"/>
    <property type="match status" value="2"/>
</dbReference>
<dbReference type="Proteomes" id="UP000026962">
    <property type="component" value="Chromosome 3"/>
</dbReference>
<keyword evidence="4" id="KW-0611">Plant defense</keyword>
<dbReference type="Gene3D" id="1.10.10.10">
    <property type="entry name" value="Winged helix-like DNA-binding domain superfamily/Winged helix DNA-binding domain"/>
    <property type="match status" value="2"/>
</dbReference>
<dbReference type="STRING" id="4537.A0A0E0KBE7"/>
<evidence type="ECO:0000256" key="2">
    <source>
        <dbReference type="ARBA" id="ARBA00022614"/>
    </source>
</evidence>
<dbReference type="FunFam" id="1.10.10.10:FF:000322">
    <property type="entry name" value="Probable disease resistance protein At1g63360"/>
    <property type="match status" value="2"/>
</dbReference>
<dbReference type="Gene3D" id="1.10.8.430">
    <property type="entry name" value="Helical domain of apoptotic protease-activating factors"/>
    <property type="match status" value="2"/>
</dbReference>
<dbReference type="GO" id="GO:0042742">
    <property type="term" value="P:defense response to bacterium"/>
    <property type="evidence" value="ECO:0007669"/>
    <property type="project" value="UniProtKB-ARBA"/>
</dbReference>
<evidence type="ECO:0000259" key="7">
    <source>
        <dbReference type="Pfam" id="PF00931"/>
    </source>
</evidence>
<dbReference type="InterPro" id="IPR001611">
    <property type="entry name" value="Leu-rich_rpt"/>
</dbReference>
<dbReference type="GO" id="GO:0043531">
    <property type="term" value="F:ADP binding"/>
    <property type="evidence" value="ECO:0007669"/>
    <property type="project" value="InterPro"/>
</dbReference>
<evidence type="ECO:0000256" key="5">
    <source>
        <dbReference type="ARBA" id="ARBA00022840"/>
    </source>
</evidence>
<feature type="domain" description="NB-ARC" evidence="7">
    <location>
        <begin position="970"/>
        <end position="1124"/>
    </location>
</feature>